<keyword evidence="4" id="KW-0175">Coiled coil</keyword>
<feature type="non-terminal residue" evidence="6">
    <location>
        <position position="52"/>
    </location>
</feature>
<dbReference type="GO" id="GO:0005524">
    <property type="term" value="F:ATP binding"/>
    <property type="evidence" value="ECO:0007669"/>
    <property type="project" value="UniProtKB-KW"/>
</dbReference>
<protein>
    <recommendedName>
        <fullName evidence="8">Kinesin motor domain-containing protein</fullName>
    </recommendedName>
</protein>
<keyword evidence="3" id="KW-0067">ATP-binding</keyword>
<dbReference type="InterPro" id="IPR044986">
    <property type="entry name" value="KIF15/KIN-12"/>
</dbReference>
<dbReference type="Proteomes" id="UP001177140">
    <property type="component" value="Unassembled WGS sequence"/>
</dbReference>
<evidence type="ECO:0000313" key="7">
    <source>
        <dbReference type="Proteomes" id="UP001177140"/>
    </source>
</evidence>
<dbReference type="AlphaFoldDB" id="A0AA41VVZ5"/>
<dbReference type="GO" id="GO:0005874">
    <property type="term" value="C:microtubule"/>
    <property type="evidence" value="ECO:0007669"/>
    <property type="project" value="UniProtKB-KW"/>
</dbReference>
<feature type="non-terminal residue" evidence="6">
    <location>
        <position position="1"/>
    </location>
</feature>
<dbReference type="EMBL" id="JAJJMA010305481">
    <property type="protein sequence ID" value="MCL7048534.1"/>
    <property type="molecule type" value="Genomic_DNA"/>
</dbReference>
<dbReference type="PANTHER" id="PTHR37739">
    <property type="entry name" value="KINESIN-LIKE PROTEIN KIN-12D"/>
    <property type="match status" value="1"/>
</dbReference>
<proteinExistence type="predicted"/>
<keyword evidence="7" id="KW-1185">Reference proteome</keyword>
<evidence type="ECO:0000256" key="4">
    <source>
        <dbReference type="ARBA" id="ARBA00023054"/>
    </source>
</evidence>
<keyword evidence="2" id="KW-0547">Nucleotide-binding</keyword>
<evidence type="ECO:0000256" key="5">
    <source>
        <dbReference type="ARBA" id="ARBA00023175"/>
    </source>
</evidence>
<comment type="caution">
    <text evidence="6">The sequence shown here is derived from an EMBL/GenBank/DDBJ whole genome shotgun (WGS) entry which is preliminary data.</text>
</comment>
<reference evidence="6" key="1">
    <citation type="submission" date="2022-03" db="EMBL/GenBank/DDBJ databases">
        <title>A functionally conserved STORR gene fusion in Papaver species that diverged 16.8 million years ago.</title>
        <authorList>
            <person name="Catania T."/>
        </authorList>
    </citation>
    <scope>NUCLEOTIDE SEQUENCE</scope>
    <source>
        <strain evidence="6">S-191538</strain>
    </source>
</reference>
<gene>
    <name evidence="6" type="ORF">MKW94_001253</name>
</gene>
<name>A0AA41VVZ5_PAPNU</name>
<keyword evidence="1" id="KW-0493">Microtubule</keyword>
<dbReference type="PANTHER" id="PTHR37739:SF8">
    <property type="entry name" value="KINESIN-LIKE PROTEIN KIN-12D"/>
    <property type="match status" value="1"/>
</dbReference>
<accession>A0AA41VVZ5</accession>
<keyword evidence="5" id="KW-0505">Motor protein</keyword>
<evidence type="ECO:0008006" key="8">
    <source>
        <dbReference type="Google" id="ProtNLM"/>
    </source>
</evidence>
<evidence type="ECO:0000256" key="3">
    <source>
        <dbReference type="ARBA" id="ARBA00022840"/>
    </source>
</evidence>
<organism evidence="6 7">
    <name type="scientific">Papaver nudicaule</name>
    <name type="common">Iceland poppy</name>
    <dbReference type="NCBI Taxonomy" id="74823"/>
    <lineage>
        <taxon>Eukaryota</taxon>
        <taxon>Viridiplantae</taxon>
        <taxon>Streptophyta</taxon>
        <taxon>Embryophyta</taxon>
        <taxon>Tracheophyta</taxon>
        <taxon>Spermatophyta</taxon>
        <taxon>Magnoliopsida</taxon>
        <taxon>Ranunculales</taxon>
        <taxon>Papaveraceae</taxon>
        <taxon>Papaveroideae</taxon>
        <taxon>Papaver</taxon>
    </lineage>
</organism>
<evidence type="ECO:0000256" key="1">
    <source>
        <dbReference type="ARBA" id="ARBA00022701"/>
    </source>
</evidence>
<evidence type="ECO:0000313" key="6">
    <source>
        <dbReference type="EMBL" id="MCL7048534.1"/>
    </source>
</evidence>
<sequence length="52" mass="5972">VLIRIRPISNAEKVTQGNFRCLRQDSAHTLTWLGNPETRFTFDHVACETISQ</sequence>
<evidence type="ECO:0000256" key="2">
    <source>
        <dbReference type="ARBA" id="ARBA00022741"/>
    </source>
</evidence>